<evidence type="ECO:0000313" key="2">
    <source>
        <dbReference type="EMBL" id="KAH8039344.1"/>
    </source>
</evidence>
<feature type="region of interest" description="Disordered" evidence="1">
    <location>
        <begin position="56"/>
        <end position="256"/>
    </location>
</feature>
<accession>A0A9J6EZC1</accession>
<feature type="compositionally biased region" description="Basic and acidic residues" evidence="1">
    <location>
        <begin position="216"/>
        <end position="238"/>
    </location>
</feature>
<reference evidence="2" key="1">
    <citation type="journal article" date="2020" name="Cell">
        <title>Large-Scale Comparative Analyses of Tick Genomes Elucidate Their Genetic Diversity and Vector Capacities.</title>
        <authorList>
            <consortium name="Tick Genome and Microbiome Consortium (TIGMIC)"/>
            <person name="Jia N."/>
            <person name="Wang J."/>
            <person name="Shi W."/>
            <person name="Du L."/>
            <person name="Sun Y."/>
            <person name="Zhan W."/>
            <person name="Jiang J.F."/>
            <person name="Wang Q."/>
            <person name="Zhang B."/>
            <person name="Ji P."/>
            <person name="Bell-Sakyi L."/>
            <person name="Cui X.M."/>
            <person name="Yuan T.T."/>
            <person name="Jiang B.G."/>
            <person name="Yang W.F."/>
            <person name="Lam T.T."/>
            <person name="Chang Q.C."/>
            <person name="Ding S.J."/>
            <person name="Wang X.J."/>
            <person name="Zhu J.G."/>
            <person name="Ruan X.D."/>
            <person name="Zhao L."/>
            <person name="Wei J.T."/>
            <person name="Ye R.Z."/>
            <person name="Que T.C."/>
            <person name="Du C.H."/>
            <person name="Zhou Y.H."/>
            <person name="Cheng J.X."/>
            <person name="Dai P.F."/>
            <person name="Guo W.B."/>
            <person name="Han X.H."/>
            <person name="Huang E.J."/>
            <person name="Li L.F."/>
            <person name="Wei W."/>
            <person name="Gao Y.C."/>
            <person name="Liu J.Z."/>
            <person name="Shao H.Z."/>
            <person name="Wang X."/>
            <person name="Wang C.C."/>
            <person name="Yang T.C."/>
            <person name="Huo Q.B."/>
            <person name="Li W."/>
            <person name="Chen H.Y."/>
            <person name="Chen S.E."/>
            <person name="Zhou L.G."/>
            <person name="Ni X.B."/>
            <person name="Tian J.H."/>
            <person name="Sheng Y."/>
            <person name="Liu T."/>
            <person name="Pan Y.S."/>
            <person name="Xia L.Y."/>
            <person name="Li J."/>
            <person name="Zhao F."/>
            <person name="Cao W.C."/>
        </authorList>
    </citation>
    <scope>NUCLEOTIDE SEQUENCE</scope>
    <source>
        <strain evidence="2">Rmic-2018</strain>
    </source>
</reference>
<name>A0A9J6EZC1_RHIMP</name>
<dbReference type="EMBL" id="JABSTU010000001">
    <property type="protein sequence ID" value="KAH8039344.1"/>
    <property type="molecule type" value="Genomic_DNA"/>
</dbReference>
<gene>
    <name evidence="2" type="ORF">HPB51_005674</name>
</gene>
<comment type="caution">
    <text evidence="2">The sequence shown here is derived from an EMBL/GenBank/DDBJ whole genome shotgun (WGS) entry which is preliminary data.</text>
</comment>
<feature type="compositionally biased region" description="Basic and acidic residues" evidence="1">
    <location>
        <begin position="102"/>
        <end position="195"/>
    </location>
</feature>
<keyword evidence="3" id="KW-1185">Reference proteome</keyword>
<proteinExistence type="predicted"/>
<reference evidence="2" key="2">
    <citation type="submission" date="2021-09" db="EMBL/GenBank/DDBJ databases">
        <authorList>
            <person name="Jia N."/>
            <person name="Wang J."/>
            <person name="Shi W."/>
            <person name="Du L."/>
            <person name="Sun Y."/>
            <person name="Zhan W."/>
            <person name="Jiang J."/>
            <person name="Wang Q."/>
            <person name="Zhang B."/>
            <person name="Ji P."/>
            <person name="Sakyi L.B."/>
            <person name="Cui X."/>
            <person name="Yuan T."/>
            <person name="Jiang B."/>
            <person name="Yang W."/>
            <person name="Lam T.T.-Y."/>
            <person name="Chang Q."/>
            <person name="Ding S."/>
            <person name="Wang X."/>
            <person name="Zhu J."/>
            <person name="Ruan X."/>
            <person name="Zhao L."/>
            <person name="Wei J."/>
            <person name="Que T."/>
            <person name="Du C."/>
            <person name="Cheng J."/>
            <person name="Dai P."/>
            <person name="Han X."/>
            <person name="Huang E."/>
            <person name="Gao Y."/>
            <person name="Liu J."/>
            <person name="Shao H."/>
            <person name="Ye R."/>
            <person name="Li L."/>
            <person name="Wei W."/>
            <person name="Wang X."/>
            <person name="Wang C."/>
            <person name="Huo Q."/>
            <person name="Li W."/>
            <person name="Guo W."/>
            <person name="Chen H."/>
            <person name="Chen S."/>
            <person name="Zhou L."/>
            <person name="Zhou L."/>
            <person name="Ni X."/>
            <person name="Tian J."/>
            <person name="Zhou Y."/>
            <person name="Sheng Y."/>
            <person name="Liu T."/>
            <person name="Pan Y."/>
            <person name="Xia L."/>
            <person name="Li J."/>
            <person name="Zhao F."/>
            <person name="Cao W."/>
        </authorList>
    </citation>
    <scope>NUCLEOTIDE SEQUENCE</scope>
    <source>
        <strain evidence="2">Rmic-2018</strain>
        <tissue evidence="2">Larvae</tissue>
    </source>
</reference>
<organism evidence="2 3">
    <name type="scientific">Rhipicephalus microplus</name>
    <name type="common">Cattle tick</name>
    <name type="synonym">Boophilus microplus</name>
    <dbReference type="NCBI Taxonomy" id="6941"/>
    <lineage>
        <taxon>Eukaryota</taxon>
        <taxon>Metazoa</taxon>
        <taxon>Ecdysozoa</taxon>
        <taxon>Arthropoda</taxon>
        <taxon>Chelicerata</taxon>
        <taxon>Arachnida</taxon>
        <taxon>Acari</taxon>
        <taxon>Parasitiformes</taxon>
        <taxon>Ixodida</taxon>
        <taxon>Ixodoidea</taxon>
        <taxon>Ixodidae</taxon>
        <taxon>Rhipicephalinae</taxon>
        <taxon>Rhipicephalus</taxon>
        <taxon>Boophilus</taxon>
    </lineage>
</organism>
<protein>
    <submittedName>
        <fullName evidence="2">Uncharacterized protein</fullName>
    </submittedName>
</protein>
<dbReference type="AlphaFoldDB" id="A0A9J6EZC1"/>
<feature type="compositionally biased region" description="Basic and acidic residues" evidence="1">
    <location>
        <begin position="62"/>
        <end position="78"/>
    </location>
</feature>
<feature type="region of interest" description="Disordered" evidence="1">
    <location>
        <begin position="301"/>
        <end position="321"/>
    </location>
</feature>
<dbReference type="Proteomes" id="UP000821866">
    <property type="component" value="Chromosome 1"/>
</dbReference>
<evidence type="ECO:0000256" key="1">
    <source>
        <dbReference type="SAM" id="MobiDB-lite"/>
    </source>
</evidence>
<sequence length="321" mass="36056">MLYLPRLSTLHYRSCVYTDTPTPEPELETKVKDTVYCERLLGDEDFNIYIRVKKPHKNKNKPQAEDSGVRSAVKRELEDSSDEEIIISYDGGSKPAGLINVKGDKKESKKDKQPAYKAGSVEKLEDLDDNKLPDMLNVEDKRDTLTTKEGRSGRRNDSRGGGKTEKDAKKRNQSDEENAKEITGKKTSDNREKQGNYKAGNKRQANDKQGGGEEGPISKRDEEAKNEIRVDEKDEPKKSGRSSGKKSTTEVRALLYEPPQNSFGRIFRAMPQRRFSGGLQSSVLDSITSSSVNLARSLFSRYRSVRDDSEDEALSQQPSSP</sequence>
<evidence type="ECO:0000313" key="3">
    <source>
        <dbReference type="Proteomes" id="UP000821866"/>
    </source>
</evidence>